<proteinExistence type="predicted"/>
<organism evidence="1 2">
    <name type="scientific">Anabarilius grahami</name>
    <name type="common">Kanglang fish</name>
    <name type="synonym">Barilius grahami</name>
    <dbReference type="NCBI Taxonomy" id="495550"/>
    <lineage>
        <taxon>Eukaryota</taxon>
        <taxon>Metazoa</taxon>
        <taxon>Chordata</taxon>
        <taxon>Craniata</taxon>
        <taxon>Vertebrata</taxon>
        <taxon>Euteleostomi</taxon>
        <taxon>Actinopterygii</taxon>
        <taxon>Neopterygii</taxon>
        <taxon>Teleostei</taxon>
        <taxon>Ostariophysi</taxon>
        <taxon>Cypriniformes</taxon>
        <taxon>Xenocyprididae</taxon>
        <taxon>Xenocypridinae</taxon>
        <taxon>Xenocypridinae incertae sedis</taxon>
        <taxon>Anabarilius</taxon>
    </lineage>
</organism>
<dbReference type="EMBL" id="RJVU01018862">
    <property type="protein sequence ID" value="ROL51347.1"/>
    <property type="molecule type" value="Genomic_DNA"/>
</dbReference>
<comment type="caution">
    <text evidence="1">The sequence shown here is derived from an EMBL/GenBank/DDBJ whole genome shotgun (WGS) entry which is preliminary data.</text>
</comment>
<sequence>MALLAPASRCRNYMTGQANGSDTASMAMTGQAECSETASLAVTAGKGFKDGLLGRNRTSRGTNGTSSEGAVAFAAASGRAVAVTATFEGAGELCAAQTHKMVVAIKGSTVNGGRTFETTGLGTTSLEPPHLGGLRPPNLGPLAMFS</sequence>
<accession>A0A3N0YYH5</accession>
<protein>
    <submittedName>
        <fullName evidence="1">Uncharacterized protein</fullName>
    </submittedName>
</protein>
<evidence type="ECO:0000313" key="2">
    <source>
        <dbReference type="Proteomes" id="UP000281406"/>
    </source>
</evidence>
<dbReference type="Proteomes" id="UP000281406">
    <property type="component" value="Unassembled WGS sequence"/>
</dbReference>
<evidence type="ECO:0000313" key="1">
    <source>
        <dbReference type="EMBL" id="ROL51347.1"/>
    </source>
</evidence>
<gene>
    <name evidence="1" type="ORF">DPX16_22443</name>
</gene>
<reference evidence="1 2" key="1">
    <citation type="submission" date="2018-10" db="EMBL/GenBank/DDBJ databases">
        <title>Genome assembly for a Yunnan-Guizhou Plateau 3E fish, Anabarilius grahami (Regan), and its evolutionary and genetic applications.</title>
        <authorList>
            <person name="Jiang W."/>
        </authorList>
    </citation>
    <scope>NUCLEOTIDE SEQUENCE [LARGE SCALE GENOMIC DNA]</scope>
    <source>
        <strain evidence="1">AG-KIZ</strain>
        <tissue evidence="1">Muscle</tissue>
    </source>
</reference>
<dbReference type="AlphaFoldDB" id="A0A3N0YYH5"/>
<keyword evidence="2" id="KW-1185">Reference proteome</keyword>
<name>A0A3N0YYH5_ANAGA</name>